<gene>
    <name evidence="3" type="ORF">BOTBODRAFT_169784</name>
</gene>
<dbReference type="Proteomes" id="UP000027195">
    <property type="component" value="Unassembled WGS sequence"/>
</dbReference>
<name>A0A067MYE0_BOTB1</name>
<dbReference type="InterPro" id="IPR049481">
    <property type="entry name" value="SMN_G2-BD"/>
</dbReference>
<dbReference type="InParanoid" id="A0A067MYE0"/>
<proteinExistence type="predicted"/>
<feature type="region of interest" description="Disordered" evidence="1">
    <location>
        <begin position="296"/>
        <end position="327"/>
    </location>
</feature>
<dbReference type="HOGENOM" id="CLU_081907_0_0_1"/>
<dbReference type="AlphaFoldDB" id="A0A067MYE0"/>
<dbReference type="InterPro" id="IPR047313">
    <property type="entry name" value="SMN_C"/>
</dbReference>
<feature type="compositionally biased region" description="Acidic residues" evidence="1">
    <location>
        <begin position="317"/>
        <end position="327"/>
    </location>
</feature>
<feature type="region of interest" description="Disordered" evidence="1">
    <location>
        <begin position="209"/>
        <end position="273"/>
    </location>
</feature>
<feature type="domain" description="Survival Motor Neuron Gemin2-binding" evidence="2">
    <location>
        <begin position="168"/>
        <end position="183"/>
    </location>
</feature>
<evidence type="ECO:0000259" key="2">
    <source>
        <dbReference type="Pfam" id="PF20636"/>
    </source>
</evidence>
<organism evidence="3 4">
    <name type="scientific">Botryobasidium botryosum (strain FD-172 SS1)</name>
    <dbReference type="NCBI Taxonomy" id="930990"/>
    <lineage>
        <taxon>Eukaryota</taxon>
        <taxon>Fungi</taxon>
        <taxon>Dikarya</taxon>
        <taxon>Basidiomycota</taxon>
        <taxon>Agaricomycotina</taxon>
        <taxon>Agaricomycetes</taxon>
        <taxon>Cantharellales</taxon>
        <taxon>Botryobasidiaceae</taxon>
        <taxon>Botryobasidium</taxon>
    </lineage>
</organism>
<protein>
    <recommendedName>
        <fullName evidence="2">Survival Motor Neuron Gemin2-binding domain-containing protein</fullName>
    </recommendedName>
</protein>
<evidence type="ECO:0000256" key="1">
    <source>
        <dbReference type="SAM" id="MobiDB-lite"/>
    </source>
</evidence>
<reference evidence="4" key="1">
    <citation type="journal article" date="2014" name="Proc. Natl. Acad. Sci. U.S.A.">
        <title>Extensive sampling of basidiomycete genomes demonstrates inadequacy of the white-rot/brown-rot paradigm for wood decay fungi.</title>
        <authorList>
            <person name="Riley R."/>
            <person name="Salamov A.A."/>
            <person name="Brown D.W."/>
            <person name="Nagy L.G."/>
            <person name="Floudas D."/>
            <person name="Held B.W."/>
            <person name="Levasseur A."/>
            <person name="Lombard V."/>
            <person name="Morin E."/>
            <person name="Otillar R."/>
            <person name="Lindquist E.A."/>
            <person name="Sun H."/>
            <person name="LaButti K.M."/>
            <person name="Schmutz J."/>
            <person name="Jabbour D."/>
            <person name="Luo H."/>
            <person name="Baker S.E."/>
            <person name="Pisabarro A.G."/>
            <person name="Walton J.D."/>
            <person name="Blanchette R.A."/>
            <person name="Henrissat B."/>
            <person name="Martin F."/>
            <person name="Cullen D."/>
            <person name="Hibbett D.S."/>
            <person name="Grigoriev I.V."/>
        </authorList>
    </citation>
    <scope>NUCLEOTIDE SEQUENCE [LARGE SCALE GENOMIC DNA]</scope>
    <source>
        <strain evidence="4">FD-172 SS1</strain>
    </source>
</reference>
<dbReference type="EMBL" id="KL198018">
    <property type="protein sequence ID" value="KDQ19715.1"/>
    <property type="molecule type" value="Genomic_DNA"/>
</dbReference>
<dbReference type="Pfam" id="PF20636">
    <property type="entry name" value="SMN_G2-BD"/>
    <property type="match status" value="1"/>
</dbReference>
<feature type="compositionally biased region" description="Basic and acidic residues" evidence="1">
    <location>
        <begin position="216"/>
        <end position="227"/>
    </location>
</feature>
<dbReference type="STRING" id="930990.A0A067MYE0"/>
<feature type="compositionally biased region" description="Gly residues" evidence="1">
    <location>
        <begin position="126"/>
        <end position="148"/>
    </location>
</feature>
<feature type="compositionally biased region" description="Acidic residues" evidence="1">
    <location>
        <begin position="298"/>
        <end position="309"/>
    </location>
</feature>
<sequence length="327" mass="35757">MDSSGHRSNDRVSCTLPDFAMSASARPILSYDDISAQPPATPPPPRVWKNTHSGAHPQQHDDSDQSFSAGPPPNKKRKKGPNQRRYAPHGQGYPQQHWDDPGDITELMSYESAPVTAESGSSVNGEGNGKGKGGSRSWGGKRGNGSGDAQGQAGAQRKHANSRPPTQEEEWDDSELIRAWDAANAEYHALHGAEKSWKTESVPRSLLWENVLPPSKQDEQDDAVHDEDQGEGVPQSLDETDAAPLDFENHYLPTPASSTLVGPPRVPEGKVSKDEAFQQVINSWYWAGYWTGNFQADEHEEVEEEEADVNGDKEGETELDTATEEVV</sequence>
<feature type="region of interest" description="Disordered" evidence="1">
    <location>
        <begin position="30"/>
        <end position="177"/>
    </location>
</feature>
<dbReference type="CDD" id="cd22852">
    <property type="entry name" value="SMN_C"/>
    <property type="match status" value="1"/>
</dbReference>
<keyword evidence="4" id="KW-1185">Reference proteome</keyword>
<evidence type="ECO:0000313" key="3">
    <source>
        <dbReference type="EMBL" id="KDQ19715.1"/>
    </source>
</evidence>
<dbReference type="OrthoDB" id="197400at2759"/>
<evidence type="ECO:0000313" key="4">
    <source>
        <dbReference type="Proteomes" id="UP000027195"/>
    </source>
</evidence>
<accession>A0A067MYE0</accession>